<sequence length="64" mass="7666">MYKSKFFLLRICFAIVVKNVLLECIRDTDPFFSRREIELCPKGKDIIVESKNKKYYAILHIQHC</sequence>
<keyword evidence="1" id="KW-0732">Signal</keyword>
<dbReference type="GO" id="GO:0004842">
    <property type="term" value="F:ubiquitin-protein transferase activity"/>
    <property type="evidence" value="ECO:0007669"/>
    <property type="project" value="InterPro"/>
</dbReference>
<dbReference type="Proteomes" id="UP000824120">
    <property type="component" value="Chromosome 1"/>
</dbReference>
<protein>
    <submittedName>
        <fullName evidence="2">Uncharacterized protein</fullName>
    </submittedName>
</protein>
<reference evidence="2 3" key="1">
    <citation type="submission" date="2020-09" db="EMBL/GenBank/DDBJ databases">
        <title>De no assembly of potato wild relative species, Solanum commersonii.</title>
        <authorList>
            <person name="Cho K."/>
        </authorList>
    </citation>
    <scope>NUCLEOTIDE SEQUENCE [LARGE SCALE GENOMIC DNA]</scope>
    <source>
        <strain evidence="2">LZ3.2</strain>
        <tissue evidence="2">Leaf</tissue>
    </source>
</reference>
<gene>
    <name evidence="2" type="ORF">H5410_003681</name>
</gene>
<dbReference type="Gene3D" id="3.30.2160.10">
    <property type="entry name" value="Hect, E3 ligase catalytic domain"/>
    <property type="match status" value="1"/>
</dbReference>
<dbReference type="EMBL" id="JACXVP010000001">
    <property type="protein sequence ID" value="KAG5631964.1"/>
    <property type="molecule type" value="Genomic_DNA"/>
</dbReference>
<dbReference type="InterPro" id="IPR035983">
    <property type="entry name" value="Hect_E3_ubiquitin_ligase"/>
</dbReference>
<evidence type="ECO:0000313" key="2">
    <source>
        <dbReference type="EMBL" id="KAG5631964.1"/>
    </source>
</evidence>
<proteinExistence type="predicted"/>
<evidence type="ECO:0000313" key="3">
    <source>
        <dbReference type="Proteomes" id="UP000824120"/>
    </source>
</evidence>
<organism evidence="2 3">
    <name type="scientific">Solanum commersonii</name>
    <name type="common">Commerson's wild potato</name>
    <name type="synonym">Commerson's nightshade</name>
    <dbReference type="NCBI Taxonomy" id="4109"/>
    <lineage>
        <taxon>Eukaryota</taxon>
        <taxon>Viridiplantae</taxon>
        <taxon>Streptophyta</taxon>
        <taxon>Embryophyta</taxon>
        <taxon>Tracheophyta</taxon>
        <taxon>Spermatophyta</taxon>
        <taxon>Magnoliopsida</taxon>
        <taxon>eudicotyledons</taxon>
        <taxon>Gunneridae</taxon>
        <taxon>Pentapetalae</taxon>
        <taxon>asterids</taxon>
        <taxon>lamiids</taxon>
        <taxon>Solanales</taxon>
        <taxon>Solanaceae</taxon>
        <taxon>Solanoideae</taxon>
        <taxon>Solaneae</taxon>
        <taxon>Solanum</taxon>
    </lineage>
</organism>
<comment type="caution">
    <text evidence="2">The sequence shown here is derived from an EMBL/GenBank/DDBJ whole genome shotgun (WGS) entry which is preliminary data.</text>
</comment>
<dbReference type="SUPFAM" id="SSF56204">
    <property type="entry name" value="Hect, E3 ligase catalytic domain"/>
    <property type="match status" value="1"/>
</dbReference>
<feature type="chain" id="PRO_5039913288" evidence="1">
    <location>
        <begin position="23"/>
        <end position="64"/>
    </location>
</feature>
<keyword evidence="3" id="KW-1185">Reference proteome</keyword>
<dbReference type="OrthoDB" id="1733113at2759"/>
<dbReference type="AlphaFoldDB" id="A0A9J6B5U3"/>
<name>A0A9J6B5U3_SOLCO</name>
<feature type="signal peptide" evidence="1">
    <location>
        <begin position="1"/>
        <end position="22"/>
    </location>
</feature>
<evidence type="ECO:0000256" key="1">
    <source>
        <dbReference type="SAM" id="SignalP"/>
    </source>
</evidence>
<accession>A0A9J6B5U3</accession>